<evidence type="ECO:0000256" key="1">
    <source>
        <dbReference type="SAM" id="Phobius"/>
    </source>
</evidence>
<dbReference type="Ensembl" id="ENSMSIT00000019142.1">
    <property type="protein sequence ID" value="ENSMSIP00000015063.1"/>
    <property type="gene ID" value="ENSMSIG00000012960.1"/>
</dbReference>
<feature type="transmembrane region" description="Helical" evidence="1">
    <location>
        <begin position="93"/>
        <end position="115"/>
    </location>
</feature>
<dbReference type="GeneTree" id="ENSGT01000000215059"/>
<reference evidence="2" key="2">
    <citation type="submission" date="2025-09" db="UniProtKB">
        <authorList>
            <consortium name="Ensembl"/>
        </authorList>
    </citation>
    <scope>IDENTIFICATION</scope>
</reference>
<dbReference type="AlphaFoldDB" id="A0A8C6H2M1"/>
<keyword evidence="1" id="KW-0812">Transmembrane</keyword>
<protein>
    <submittedName>
        <fullName evidence="2">Uncharacterized protein</fullName>
    </submittedName>
</protein>
<reference evidence="2" key="1">
    <citation type="submission" date="2025-08" db="UniProtKB">
        <authorList>
            <consortium name="Ensembl"/>
        </authorList>
    </citation>
    <scope>IDENTIFICATION</scope>
</reference>
<evidence type="ECO:0000313" key="3">
    <source>
        <dbReference type="Proteomes" id="UP000694415"/>
    </source>
</evidence>
<keyword evidence="3" id="KW-1185">Reference proteome</keyword>
<name>A0A8C6H2M1_MUSSI</name>
<proteinExistence type="predicted"/>
<accession>A0A8C6H2M1</accession>
<keyword evidence="1" id="KW-0472">Membrane</keyword>
<organism evidence="2 3">
    <name type="scientific">Mus spicilegus</name>
    <name type="common">Mound-building mouse</name>
    <dbReference type="NCBI Taxonomy" id="10103"/>
    <lineage>
        <taxon>Eukaryota</taxon>
        <taxon>Metazoa</taxon>
        <taxon>Chordata</taxon>
        <taxon>Craniata</taxon>
        <taxon>Vertebrata</taxon>
        <taxon>Euteleostomi</taxon>
        <taxon>Mammalia</taxon>
        <taxon>Eutheria</taxon>
        <taxon>Euarchontoglires</taxon>
        <taxon>Glires</taxon>
        <taxon>Rodentia</taxon>
        <taxon>Myomorpha</taxon>
        <taxon>Muroidea</taxon>
        <taxon>Muridae</taxon>
        <taxon>Murinae</taxon>
        <taxon>Mus</taxon>
        <taxon>Mus</taxon>
    </lineage>
</organism>
<keyword evidence="1" id="KW-1133">Transmembrane helix</keyword>
<dbReference type="Proteomes" id="UP000694415">
    <property type="component" value="Unplaced"/>
</dbReference>
<evidence type="ECO:0000313" key="2">
    <source>
        <dbReference type="Ensembl" id="ENSMSIP00000015063.1"/>
    </source>
</evidence>
<sequence>MRAARTDSERGVGGVRIPVPGIVLTVHVRVAIAVHPRLLLLLRLRLIPAARGCAACGGCSRWSLPHTLSGGAAGAGHREVRDKARTAGRGRCVVALTALGLAAVIALLALAFAAFGRRRGGGLLQRRALRQ</sequence>